<name>A0A427YUW5_9TREE</name>
<evidence type="ECO:0000256" key="1">
    <source>
        <dbReference type="SAM" id="MobiDB-lite"/>
    </source>
</evidence>
<dbReference type="EMBL" id="RSCD01000002">
    <property type="protein sequence ID" value="RSH94887.1"/>
    <property type="molecule type" value="Genomic_DNA"/>
</dbReference>
<dbReference type="Proteomes" id="UP000279259">
    <property type="component" value="Unassembled WGS sequence"/>
</dbReference>
<protein>
    <recommendedName>
        <fullName evidence="4">Arrestin-like N-terminal domain-containing protein</fullName>
    </recommendedName>
</protein>
<dbReference type="AlphaFoldDB" id="A0A427YUW5"/>
<keyword evidence="3" id="KW-1185">Reference proteome</keyword>
<sequence>MTSHTPIGIRITNTVTARLHLESHARSSTSMPLFFSSDTVRGRLEIEVKHEVKIKEIKLVAQCHLRRVDDDRVISLIRQEAPLCTKGAPSTIVTAITYSTPRDDGEFSSQCHTGSLPEVMSPGIYVIFFALALYETKRDHGKSAGRMIDAATPPPSSFFPQFSRVDISHSLGLVVDRGKLHLDSSFWAPFAFLPRTRPRVPSLLRSLAFAEGREAPDSDVDPEGWKIFFASKLREWPGCRLWASQTSLEIGAALIAMQLHLPSPLCYPRDLPVRLQARVSDPSAAWPTAAISIHLEQQLTVYGPPYHGPRANVIRRAELVRERDVDEQRWLDFDLGLGTAKPTFVHSEVQLEYRVVVRILAEGHTPAEILRVPITLVTDQARLHPQVRALMTHDLSHLPPKHERSEPPRYSPH</sequence>
<organism evidence="2 3">
    <name type="scientific">Saitozyma podzolica</name>
    <dbReference type="NCBI Taxonomy" id="1890683"/>
    <lineage>
        <taxon>Eukaryota</taxon>
        <taxon>Fungi</taxon>
        <taxon>Dikarya</taxon>
        <taxon>Basidiomycota</taxon>
        <taxon>Agaricomycotina</taxon>
        <taxon>Tremellomycetes</taxon>
        <taxon>Tremellales</taxon>
        <taxon>Trimorphomycetaceae</taxon>
        <taxon>Saitozyma</taxon>
    </lineage>
</organism>
<evidence type="ECO:0000313" key="2">
    <source>
        <dbReference type="EMBL" id="RSH94887.1"/>
    </source>
</evidence>
<feature type="compositionally biased region" description="Basic and acidic residues" evidence="1">
    <location>
        <begin position="394"/>
        <end position="407"/>
    </location>
</feature>
<comment type="caution">
    <text evidence="2">The sequence shown here is derived from an EMBL/GenBank/DDBJ whole genome shotgun (WGS) entry which is preliminary data.</text>
</comment>
<evidence type="ECO:0008006" key="4">
    <source>
        <dbReference type="Google" id="ProtNLM"/>
    </source>
</evidence>
<gene>
    <name evidence="2" type="ORF">EHS25_004693</name>
</gene>
<dbReference type="OrthoDB" id="2333384at2759"/>
<feature type="region of interest" description="Disordered" evidence="1">
    <location>
        <begin position="393"/>
        <end position="413"/>
    </location>
</feature>
<reference evidence="2 3" key="1">
    <citation type="submission" date="2018-11" db="EMBL/GenBank/DDBJ databases">
        <title>Genome sequence of Saitozyma podzolica DSM 27192.</title>
        <authorList>
            <person name="Aliyu H."/>
            <person name="Gorte O."/>
            <person name="Ochsenreither K."/>
        </authorList>
    </citation>
    <scope>NUCLEOTIDE SEQUENCE [LARGE SCALE GENOMIC DNA]</scope>
    <source>
        <strain evidence="2 3">DSM 27192</strain>
    </source>
</reference>
<proteinExistence type="predicted"/>
<accession>A0A427YUW5</accession>
<evidence type="ECO:0000313" key="3">
    <source>
        <dbReference type="Proteomes" id="UP000279259"/>
    </source>
</evidence>